<evidence type="ECO:0000256" key="1">
    <source>
        <dbReference type="SAM" id="MobiDB-lite"/>
    </source>
</evidence>
<dbReference type="AlphaFoldDB" id="A0AAD3NEM5"/>
<protein>
    <submittedName>
        <fullName evidence="2">Leucine zipper putative tumor suppressor 1</fullName>
    </submittedName>
</protein>
<gene>
    <name evidence="2" type="ORF">AKAME5_002233800</name>
</gene>
<reference evidence="2" key="1">
    <citation type="submission" date="2022-08" db="EMBL/GenBank/DDBJ databases">
        <title>Genome sequencing of akame (Lates japonicus).</title>
        <authorList>
            <person name="Hashiguchi Y."/>
            <person name="Takahashi H."/>
        </authorList>
    </citation>
    <scope>NUCLEOTIDE SEQUENCE</scope>
    <source>
        <strain evidence="2">Kochi</strain>
    </source>
</reference>
<dbReference type="EMBL" id="BRZM01000488">
    <property type="protein sequence ID" value="GLD71018.1"/>
    <property type="molecule type" value="Genomic_DNA"/>
</dbReference>
<sequence>MLKKGWPALSRRKRTWNRERRQGSSSTRSSSDQLQIQENQDLERILKELTAELESRTELGMDAAYSSGVTNM</sequence>
<proteinExistence type="predicted"/>
<organism evidence="2 3">
    <name type="scientific">Lates japonicus</name>
    <name type="common">Japanese lates</name>
    <dbReference type="NCBI Taxonomy" id="270547"/>
    <lineage>
        <taxon>Eukaryota</taxon>
        <taxon>Metazoa</taxon>
        <taxon>Chordata</taxon>
        <taxon>Craniata</taxon>
        <taxon>Vertebrata</taxon>
        <taxon>Euteleostomi</taxon>
        <taxon>Actinopterygii</taxon>
        <taxon>Neopterygii</taxon>
        <taxon>Teleostei</taxon>
        <taxon>Neoteleostei</taxon>
        <taxon>Acanthomorphata</taxon>
        <taxon>Carangaria</taxon>
        <taxon>Carangaria incertae sedis</taxon>
        <taxon>Centropomidae</taxon>
        <taxon>Lates</taxon>
    </lineage>
</organism>
<evidence type="ECO:0000313" key="2">
    <source>
        <dbReference type="EMBL" id="GLD71018.1"/>
    </source>
</evidence>
<accession>A0AAD3NEM5</accession>
<feature type="region of interest" description="Disordered" evidence="1">
    <location>
        <begin position="1"/>
        <end position="39"/>
    </location>
</feature>
<name>A0AAD3NEM5_LATJO</name>
<keyword evidence="3" id="KW-1185">Reference proteome</keyword>
<evidence type="ECO:0000313" key="3">
    <source>
        <dbReference type="Proteomes" id="UP001279410"/>
    </source>
</evidence>
<dbReference type="Proteomes" id="UP001279410">
    <property type="component" value="Unassembled WGS sequence"/>
</dbReference>
<comment type="caution">
    <text evidence="2">The sequence shown here is derived from an EMBL/GenBank/DDBJ whole genome shotgun (WGS) entry which is preliminary data.</text>
</comment>